<evidence type="ECO:0000256" key="6">
    <source>
        <dbReference type="PROSITE-ProRule" id="PRU00182"/>
    </source>
</evidence>
<sequence length="230" mass="26953">MSKQKNTKFKVYSKLGLRLTNHPKIFSNKLSSKKWKNLQSIHRRPRKETEYGVMLQAKQRLSCFYGLLKDNQLTRKYVFAKKFHGNQTINFIKLIERRLDVILYRCKISPSFHQLRQLIQHGHILLNGSSVNKSSSLLSVGDCISIKQGSYVTVKSMYSKYSEQTSNPVKQNIKGILDKYPLLVTPNYIEFNPELLEGRLVMLPETSDILYPMDPQLTHLMEYYKYKKKI</sequence>
<protein>
    <submittedName>
        <fullName evidence="9">Ribosomal protein S4</fullName>
    </submittedName>
</protein>
<evidence type="ECO:0000256" key="3">
    <source>
        <dbReference type="ARBA" id="ARBA00022884"/>
    </source>
</evidence>
<evidence type="ECO:0000259" key="7">
    <source>
        <dbReference type="SMART" id="SM00363"/>
    </source>
</evidence>
<keyword evidence="2" id="KW-0699">rRNA-binding</keyword>
<dbReference type="PANTHER" id="PTHR11831:SF4">
    <property type="entry name" value="SMALL RIBOSOMAL SUBUNIT PROTEIN US4M"/>
    <property type="match status" value="1"/>
</dbReference>
<dbReference type="EMBL" id="MN082145">
    <property type="protein sequence ID" value="QFP99068.1"/>
    <property type="molecule type" value="Genomic_DNA"/>
</dbReference>
<dbReference type="GO" id="GO:0019843">
    <property type="term" value="F:rRNA binding"/>
    <property type="evidence" value="ECO:0007669"/>
    <property type="project" value="UniProtKB-KW"/>
</dbReference>
<keyword evidence="4 9" id="KW-0689">Ribosomal protein</keyword>
<dbReference type="Pfam" id="PF00163">
    <property type="entry name" value="Ribosomal_S4"/>
    <property type="match status" value="1"/>
</dbReference>
<dbReference type="Pfam" id="PF01479">
    <property type="entry name" value="S4"/>
    <property type="match status" value="1"/>
</dbReference>
<dbReference type="PROSITE" id="PS50889">
    <property type="entry name" value="S4"/>
    <property type="match status" value="1"/>
</dbReference>
<dbReference type="CDD" id="cd00165">
    <property type="entry name" value="S4"/>
    <property type="match status" value="1"/>
</dbReference>
<keyword evidence="3 6" id="KW-0694">RNA-binding</keyword>
<dbReference type="GO" id="GO:0003735">
    <property type="term" value="F:structural constituent of ribosome"/>
    <property type="evidence" value="ECO:0007669"/>
    <property type="project" value="TreeGrafter"/>
</dbReference>
<dbReference type="NCBIfam" id="NF003717">
    <property type="entry name" value="PRK05327.1"/>
    <property type="match status" value="1"/>
</dbReference>
<proteinExistence type="inferred from homology"/>
<organism evidence="9">
    <name type="scientific">Telonemida sp</name>
    <dbReference type="NCBI Taxonomy" id="2652706"/>
    <lineage>
        <taxon>Eukaryota</taxon>
        <taxon>Eukaryota incertae sedis</taxon>
        <taxon>Telonemia</taxon>
        <taxon>Telonemida</taxon>
    </lineage>
</organism>
<dbReference type="Gene3D" id="3.10.290.10">
    <property type="entry name" value="RNA-binding S4 domain"/>
    <property type="match status" value="1"/>
</dbReference>
<keyword evidence="9" id="KW-0496">Mitochondrion</keyword>
<name>A0A5P8DJW5_9EUKA</name>
<accession>A0A5P8DJW5</accession>
<keyword evidence="5" id="KW-0687">Ribonucleoprotein</keyword>
<dbReference type="SMART" id="SM01390">
    <property type="entry name" value="Ribosomal_S4"/>
    <property type="match status" value="1"/>
</dbReference>
<dbReference type="InterPro" id="IPR002942">
    <property type="entry name" value="S4_RNA-bd"/>
</dbReference>
<evidence type="ECO:0000313" key="9">
    <source>
        <dbReference type="EMBL" id="QFP99068.1"/>
    </source>
</evidence>
<dbReference type="SUPFAM" id="SSF55174">
    <property type="entry name" value="Alpha-L RNA-binding motif"/>
    <property type="match status" value="1"/>
</dbReference>
<comment type="similarity">
    <text evidence="1">Belongs to the universal ribosomal protein uS4 family.</text>
</comment>
<evidence type="ECO:0000256" key="5">
    <source>
        <dbReference type="ARBA" id="ARBA00023274"/>
    </source>
</evidence>
<dbReference type="GO" id="GO:0042274">
    <property type="term" value="P:ribosomal small subunit biogenesis"/>
    <property type="evidence" value="ECO:0007669"/>
    <property type="project" value="TreeGrafter"/>
</dbReference>
<dbReference type="InterPro" id="IPR022801">
    <property type="entry name" value="Ribosomal_uS4"/>
</dbReference>
<evidence type="ECO:0000256" key="1">
    <source>
        <dbReference type="ARBA" id="ARBA00007465"/>
    </source>
</evidence>
<dbReference type="GO" id="GO:0015935">
    <property type="term" value="C:small ribosomal subunit"/>
    <property type="evidence" value="ECO:0007669"/>
    <property type="project" value="TreeGrafter"/>
</dbReference>
<feature type="domain" description="Small ribosomal subunit protein uS4 N-terminal" evidence="8">
    <location>
        <begin position="3"/>
        <end position="96"/>
    </location>
</feature>
<dbReference type="AlphaFoldDB" id="A0A5P8DJW5"/>
<dbReference type="InterPro" id="IPR001912">
    <property type="entry name" value="Ribosomal_uS4_N"/>
</dbReference>
<evidence type="ECO:0000256" key="2">
    <source>
        <dbReference type="ARBA" id="ARBA00022730"/>
    </source>
</evidence>
<evidence type="ECO:0000256" key="4">
    <source>
        <dbReference type="ARBA" id="ARBA00022980"/>
    </source>
</evidence>
<dbReference type="SMART" id="SM00363">
    <property type="entry name" value="S4"/>
    <property type="match status" value="1"/>
</dbReference>
<reference evidence="9" key="1">
    <citation type="submission" date="2019-06" db="EMBL/GenBank/DDBJ databases">
        <authorList>
            <person name="Wideman J.G."/>
            <person name="Richards T.A."/>
        </authorList>
    </citation>
    <scope>NUCLEOTIDE SEQUENCE</scope>
</reference>
<dbReference type="InterPro" id="IPR036986">
    <property type="entry name" value="S4_RNA-bd_sf"/>
</dbReference>
<gene>
    <name evidence="9" type="primary">rps4</name>
</gene>
<feature type="domain" description="RNA-binding S4" evidence="7">
    <location>
        <begin position="97"/>
        <end position="159"/>
    </location>
</feature>
<dbReference type="Gene3D" id="1.10.1050.10">
    <property type="entry name" value="Ribosomal Protein S4 Delta 41, Chain A, domain 1"/>
    <property type="match status" value="1"/>
</dbReference>
<geneLocation type="mitochondrion" evidence="9"/>
<evidence type="ECO:0000259" key="8">
    <source>
        <dbReference type="SMART" id="SM01390"/>
    </source>
</evidence>
<dbReference type="PANTHER" id="PTHR11831">
    <property type="entry name" value="30S 40S RIBOSOMAL PROTEIN"/>
    <property type="match status" value="1"/>
</dbReference>